<dbReference type="InterPro" id="IPR056073">
    <property type="entry name" value="DUF7656"/>
</dbReference>
<feature type="region of interest" description="Disordered" evidence="2">
    <location>
        <begin position="268"/>
        <end position="290"/>
    </location>
</feature>
<feature type="region of interest" description="Disordered" evidence="2">
    <location>
        <begin position="1269"/>
        <end position="1311"/>
    </location>
</feature>
<dbReference type="Pfam" id="PF26633">
    <property type="entry name" value="DUF8206"/>
    <property type="match status" value="1"/>
</dbReference>
<evidence type="ECO:0000256" key="1">
    <source>
        <dbReference type="SAM" id="Coils"/>
    </source>
</evidence>
<dbReference type="Pfam" id="PF24674">
    <property type="entry name" value="MACPF_SNTX"/>
    <property type="match status" value="1"/>
</dbReference>
<keyword evidence="7" id="KW-1185">Reference proteome</keyword>
<sequence length="1311" mass="146090">MASRDMQPRPALGQVVQIGTLYDAVNDRFLDSSIFTARHEPHSDVVNVRTVNKPKATTVGLITNVYKDKFKLLGVSADLGASVMGWLLEFDDRASDAGAYLVQSLTGGAATQASLVHRSVGTMEKLKLKAKEELVNSIDKASLCHPVATHVVAVIEWGIEAIVDIKLAHGANPSDRPAAGGVMEVAEGLKTALEGVDNAQGPSLKPMADQALDISIYSNIMPLTINSRSLHDVVASIRQSCEPRVRGTRGMPVMYRLLPIDQFRRCVGNGTADDGESDSDDYEDQEDRQVGPKVVKIDSERLEKLSTAFESLLATHRSLVEYKAFLSTHQLYAQPAHVSAVRKLADVLWTSISHLRHKYGTALREVRAGTEPMGILTEFHDSVALTADNLRSETYIVDRERCKVEFIARAVDAGAVHLGSVYLGSKTGVTLQGFLAEHNRGDQEAYVLSFGLAAMFHDSWADNELLLFELLNTKGTTRSPVVLMDYDANGQRLDEPRITKYQGNQQTTRDLLDERQFLADKCLAQPADRTYETDNVQQPVSRRVVRIPCPNPNCDKAKVHSWLCAKCHSVLEYGYSDQYIYCQCGRSHFHKFEFKCSDVAQHGLTFVPYENSRQFETLLKSLPSSDYLNILILGETGVGKSTFINAFINYLSFESLDEALDSERLHWIIPCSFSTQVMDRKRLAGKITEHHIVVGKRDDESDGSRGSSATQKASVYPINIGPKTIRLIDTPGVGDTRGLQADKKNMADILATINSYEELHGILILLKSNNSRLTVTFRFCIQELLTHLHRDALHNIAFGFTNTRISNYTPGDTFGPLKTLLEQHPNIQLPLNGDTTYCFDSESFRYLAAKRQGVDMENEDSFRRSWAHSNEETQRLIRYFRSRRPHLVTNTVSLNGTRQLILGLTKPMADISQLIQQNIVRCKAQEQALADYKLAGDDLRKRLQVRKVLLRCKQLARPRTVCCDRQCIEVKDNGSGQNVTDYKSHCHPGCYLNGVQVEALGTPDLAQCWAFSGNASMCRRCGHNWRNHMHIMYELEPYTATVTDTVIQKQLDANAGDARVREVALQQVKQQIAEYRDEHDRVRRAAAVFGAYLKAKSIAAYNDATVEYLEEQIRLEKEVFAVSGDRTKLDALKRDLECHQELVEALTMGTKLPDGWPAVDAVLEEATVDKLVKEMYGLKHFGSQLQEVHSTIKQAHQATYRERPYRVSRKKSGRSPTRSHGHRGPSGLSRVFHSIGSTLREGVNYVVPSRFGGGSGPDPSTWTAQEIQLPSSQAGRASHYGSSAPPTHEPASKGPYVSPDLARGRPVIRAI</sequence>
<evidence type="ECO:0000259" key="4">
    <source>
        <dbReference type="Pfam" id="PF24676"/>
    </source>
</evidence>
<evidence type="ECO:0000259" key="3">
    <source>
        <dbReference type="Pfam" id="PF24674"/>
    </source>
</evidence>
<organism evidence="6 7">
    <name type="scientific">Madurella fahalii</name>
    <dbReference type="NCBI Taxonomy" id="1157608"/>
    <lineage>
        <taxon>Eukaryota</taxon>
        <taxon>Fungi</taxon>
        <taxon>Dikarya</taxon>
        <taxon>Ascomycota</taxon>
        <taxon>Pezizomycotina</taxon>
        <taxon>Sordariomycetes</taxon>
        <taxon>Sordariomycetidae</taxon>
        <taxon>Sordariales</taxon>
        <taxon>Sordariales incertae sedis</taxon>
        <taxon>Madurella</taxon>
    </lineage>
</organism>
<dbReference type="PANTHER" id="PTHR32046">
    <property type="entry name" value="G DOMAIN-CONTAINING PROTEIN"/>
    <property type="match status" value="1"/>
</dbReference>
<feature type="domain" description="SNTX MACPF/CDC-like" evidence="3">
    <location>
        <begin position="9"/>
        <end position="292"/>
    </location>
</feature>
<accession>A0ABQ0GLZ6</accession>
<feature type="domain" description="DUF8206" evidence="5">
    <location>
        <begin position="954"/>
        <end position="1034"/>
    </location>
</feature>
<gene>
    <name evidence="6" type="ORF">MFIFM68171_08980</name>
</gene>
<dbReference type="Pfam" id="PF24676">
    <property type="entry name" value="DUF7656"/>
    <property type="match status" value="1"/>
</dbReference>
<feature type="compositionally biased region" description="Basic residues" evidence="2">
    <location>
        <begin position="1206"/>
        <end position="1223"/>
    </location>
</feature>
<feature type="coiled-coil region" evidence="1">
    <location>
        <begin position="1058"/>
        <end position="1085"/>
    </location>
</feature>
<feature type="compositionally biased region" description="Polar residues" evidence="2">
    <location>
        <begin position="1269"/>
        <end position="1285"/>
    </location>
</feature>
<feature type="domain" description="DUF7656" evidence="4">
    <location>
        <begin position="416"/>
        <end position="516"/>
    </location>
</feature>
<protein>
    <submittedName>
        <fullName evidence="6">Aaa atpase domain containing protein</fullName>
    </submittedName>
</protein>
<evidence type="ECO:0000259" key="5">
    <source>
        <dbReference type="Pfam" id="PF26633"/>
    </source>
</evidence>
<evidence type="ECO:0000313" key="7">
    <source>
        <dbReference type="Proteomes" id="UP001628179"/>
    </source>
</evidence>
<proteinExistence type="predicted"/>
<comment type="caution">
    <text evidence="6">The sequence shown here is derived from an EMBL/GenBank/DDBJ whole genome shotgun (WGS) entry which is preliminary data.</text>
</comment>
<dbReference type="EMBL" id="BAAFSV010000005">
    <property type="protein sequence ID" value="GAB1318770.1"/>
    <property type="molecule type" value="Genomic_DNA"/>
</dbReference>
<evidence type="ECO:0000313" key="6">
    <source>
        <dbReference type="EMBL" id="GAB1318770.1"/>
    </source>
</evidence>
<dbReference type="SUPFAM" id="SSF52540">
    <property type="entry name" value="P-loop containing nucleoside triphosphate hydrolases"/>
    <property type="match status" value="1"/>
</dbReference>
<dbReference type="PROSITE" id="PS00675">
    <property type="entry name" value="SIGMA54_INTERACT_1"/>
    <property type="match status" value="1"/>
</dbReference>
<dbReference type="Proteomes" id="UP001628179">
    <property type="component" value="Unassembled WGS sequence"/>
</dbReference>
<dbReference type="PANTHER" id="PTHR32046:SF11">
    <property type="entry name" value="IMMUNE-ASSOCIATED NUCLEOTIDE-BINDING PROTEIN 10-LIKE"/>
    <property type="match status" value="1"/>
</dbReference>
<dbReference type="InterPro" id="IPR056072">
    <property type="entry name" value="SNTX_MACPF/CDC-like_dom"/>
</dbReference>
<dbReference type="RefSeq" id="XP_070920500.1">
    <property type="nucleotide sequence ID" value="XM_071064399.1"/>
</dbReference>
<dbReference type="Gene3D" id="3.40.50.300">
    <property type="entry name" value="P-loop containing nucleotide triphosphate hydrolases"/>
    <property type="match status" value="1"/>
</dbReference>
<name>A0ABQ0GLZ6_9PEZI</name>
<dbReference type="InterPro" id="IPR025662">
    <property type="entry name" value="Sigma_54_int_dom_ATP-bd_1"/>
</dbReference>
<feature type="region of interest" description="Disordered" evidence="2">
    <location>
        <begin position="1192"/>
        <end position="1230"/>
    </location>
</feature>
<keyword evidence="1" id="KW-0175">Coiled coil</keyword>
<reference evidence="6 7" key="1">
    <citation type="submission" date="2024-09" db="EMBL/GenBank/DDBJ databases">
        <title>Itraconazole resistance in Madurella fahalii resulting from another homologue of gene encoding cytochrome P450 14-alpha sterol demethylase (CYP51).</title>
        <authorList>
            <person name="Yoshioka I."/>
            <person name="Fahal A.H."/>
            <person name="Kaneko S."/>
            <person name="Yaguchi T."/>
        </authorList>
    </citation>
    <scope>NUCLEOTIDE SEQUENCE [LARGE SCALE GENOMIC DNA]</scope>
    <source>
        <strain evidence="6 7">IFM 68171</strain>
    </source>
</reference>
<dbReference type="InterPro" id="IPR058519">
    <property type="entry name" value="DUF8206"/>
</dbReference>
<feature type="compositionally biased region" description="Acidic residues" evidence="2">
    <location>
        <begin position="273"/>
        <end position="286"/>
    </location>
</feature>
<dbReference type="InterPro" id="IPR027417">
    <property type="entry name" value="P-loop_NTPase"/>
</dbReference>
<evidence type="ECO:0000256" key="2">
    <source>
        <dbReference type="SAM" id="MobiDB-lite"/>
    </source>
</evidence>
<dbReference type="GeneID" id="98179722"/>
<dbReference type="CDD" id="cd00882">
    <property type="entry name" value="Ras_like_GTPase"/>
    <property type="match status" value="1"/>
</dbReference>